<keyword evidence="5 12" id="KW-0732">Signal</keyword>
<feature type="chain" id="PRO_5026848903" description="TIR domain-containing protein" evidence="12">
    <location>
        <begin position="24"/>
        <end position="702"/>
    </location>
</feature>
<dbReference type="EMBL" id="CACVKT020002954">
    <property type="protein sequence ID" value="CAC5380877.1"/>
    <property type="molecule type" value="Genomic_DNA"/>
</dbReference>
<evidence type="ECO:0000259" key="13">
    <source>
        <dbReference type="PROSITE" id="PS50104"/>
    </source>
</evidence>
<dbReference type="Pfam" id="PF01582">
    <property type="entry name" value="TIR"/>
    <property type="match status" value="1"/>
</dbReference>
<evidence type="ECO:0000256" key="5">
    <source>
        <dbReference type="ARBA" id="ARBA00022729"/>
    </source>
</evidence>
<keyword evidence="9" id="KW-0675">Receptor</keyword>
<keyword evidence="10" id="KW-0325">Glycoprotein</keyword>
<dbReference type="InterPro" id="IPR000483">
    <property type="entry name" value="Cys-rich_flank_reg_C"/>
</dbReference>
<keyword evidence="6" id="KW-0677">Repeat</keyword>
<evidence type="ECO:0000256" key="7">
    <source>
        <dbReference type="ARBA" id="ARBA00022989"/>
    </source>
</evidence>
<keyword evidence="8 11" id="KW-0472">Membrane</keyword>
<keyword evidence="3" id="KW-0433">Leucine-rich repeat</keyword>
<sequence length="702" mass="81014">MLKSSFLIILLLVLPVFVFVARTSSCPKSCTCSKKGGSASCRGALLRFVPVFPSYITKLYFSGNLLEIINASTFRNLEGLKLVYISLGQNGITDITADVFSNFRFLLRMDLSRNPKLTPAIAADAIAHINCLDFKQIILNRMIWSNEPTDLYIALSRFNIEKLEILENNFENLNMTLLSENLVQLKELRIGYGIISIIQPGFFQKLEILDLHYNRIQITKDFFGNETTCYFPKLVKLNLMANSIANINNLFWCLENLNFLRLNGNPILGVLNYTFLKLPSLEFLYMSNLGFRFNRIDNRAFQSITLKRLLFANNHFIFKYNIMFHFNETEIFRHSPKIDYLDLSGNEFPSIHVLEKMLSSLRSLSHLNMDNCQLITLPENLFLKLPNLSHVSFKDNRISSWNGHGVFGNQSSVRTIILTGNALSTINETLFPRNAFKHLSILSLGNNPFACTCSNVWFHNWIQTEKIIFENYPELFHCKTPPEKDGGMLKDAIPTHFECSNTDKELFTAVVTSLSLSGIVFVIIFSLIFKLRWYIRYWLFLYRVKKKGFSLISNGETDYKFEAYVIYCDNDLQWIRKKLLEKIENESGISLCIRDRDFEVGKVYVENIIEKMTASRRIILVISHDMVKSDWCLFESRIAQEKCLNMESDALISLMVEDVSEENISSSLRAFVNSASLSKFPTKEYDEGQFWLNLTKLLRNQT</sequence>
<dbReference type="OrthoDB" id="6069546at2759"/>
<comment type="similarity">
    <text evidence="2">Belongs to the Toll-like receptor family.</text>
</comment>
<dbReference type="PROSITE" id="PS50104">
    <property type="entry name" value="TIR"/>
    <property type="match status" value="1"/>
</dbReference>
<evidence type="ECO:0000256" key="4">
    <source>
        <dbReference type="ARBA" id="ARBA00022692"/>
    </source>
</evidence>
<comment type="subcellular location">
    <subcellularLocation>
        <location evidence="1">Membrane</location>
        <topology evidence="1">Single-pass type I membrane protein</topology>
    </subcellularLocation>
</comment>
<feature type="transmembrane region" description="Helical" evidence="11">
    <location>
        <begin position="506"/>
        <end position="529"/>
    </location>
</feature>
<evidence type="ECO:0000256" key="2">
    <source>
        <dbReference type="ARBA" id="ARBA00009634"/>
    </source>
</evidence>
<gene>
    <name evidence="14" type="ORF">MCOR_16805</name>
</gene>
<dbReference type="GO" id="GO:0038023">
    <property type="term" value="F:signaling receptor activity"/>
    <property type="evidence" value="ECO:0007669"/>
    <property type="project" value="TreeGrafter"/>
</dbReference>
<proteinExistence type="inferred from homology"/>
<evidence type="ECO:0000256" key="1">
    <source>
        <dbReference type="ARBA" id="ARBA00004479"/>
    </source>
</evidence>
<dbReference type="InterPro" id="IPR035897">
    <property type="entry name" value="Toll_tir_struct_dom_sf"/>
</dbReference>
<dbReference type="PANTHER" id="PTHR24365">
    <property type="entry name" value="TOLL-LIKE RECEPTOR"/>
    <property type="match status" value="1"/>
</dbReference>
<dbReference type="InterPro" id="IPR032675">
    <property type="entry name" value="LRR_dom_sf"/>
</dbReference>
<keyword evidence="7 11" id="KW-1133">Transmembrane helix</keyword>
<evidence type="ECO:0000256" key="3">
    <source>
        <dbReference type="ARBA" id="ARBA00022614"/>
    </source>
</evidence>
<dbReference type="SMART" id="SM00255">
    <property type="entry name" value="TIR"/>
    <property type="match status" value="1"/>
</dbReference>
<dbReference type="Gene3D" id="3.40.50.10140">
    <property type="entry name" value="Toll/interleukin-1 receptor homology (TIR) domain"/>
    <property type="match status" value="1"/>
</dbReference>
<dbReference type="SMART" id="SM00082">
    <property type="entry name" value="LRRCT"/>
    <property type="match status" value="1"/>
</dbReference>
<dbReference type="InterPro" id="IPR003591">
    <property type="entry name" value="Leu-rich_rpt_typical-subtyp"/>
</dbReference>
<dbReference type="PANTHER" id="PTHR24365:SF530">
    <property type="entry name" value="MSTPROX-RELATED"/>
    <property type="match status" value="1"/>
</dbReference>
<dbReference type="SUPFAM" id="SSF52058">
    <property type="entry name" value="L domain-like"/>
    <property type="match status" value="2"/>
</dbReference>
<evidence type="ECO:0000256" key="12">
    <source>
        <dbReference type="SAM" id="SignalP"/>
    </source>
</evidence>
<protein>
    <recommendedName>
        <fullName evidence="13">TIR domain-containing protein</fullName>
    </recommendedName>
</protein>
<feature type="signal peptide" evidence="12">
    <location>
        <begin position="1"/>
        <end position="23"/>
    </location>
</feature>
<evidence type="ECO:0000256" key="11">
    <source>
        <dbReference type="SAM" id="Phobius"/>
    </source>
</evidence>
<feature type="domain" description="TIR" evidence="13">
    <location>
        <begin position="559"/>
        <end position="698"/>
    </location>
</feature>
<dbReference type="InterPro" id="IPR000157">
    <property type="entry name" value="TIR_dom"/>
</dbReference>
<organism evidence="14 15">
    <name type="scientific">Mytilus coruscus</name>
    <name type="common">Sea mussel</name>
    <dbReference type="NCBI Taxonomy" id="42192"/>
    <lineage>
        <taxon>Eukaryota</taxon>
        <taxon>Metazoa</taxon>
        <taxon>Spiralia</taxon>
        <taxon>Lophotrochozoa</taxon>
        <taxon>Mollusca</taxon>
        <taxon>Bivalvia</taxon>
        <taxon>Autobranchia</taxon>
        <taxon>Pteriomorphia</taxon>
        <taxon>Mytilida</taxon>
        <taxon>Mytiloidea</taxon>
        <taxon>Mytilidae</taxon>
        <taxon>Mytilinae</taxon>
        <taxon>Mytilus</taxon>
    </lineage>
</organism>
<dbReference type="SMART" id="SM00369">
    <property type="entry name" value="LRR_TYP"/>
    <property type="match status" value="6"/>
</dbReference>
<evidence type="ECO:0000256" key="9">
    <source>
        <dbReference type="ARBA" id="ARBA00023170"/>
    </source>
</evidence>
<evidence type="ECO:0000313" key="14">
    <source>
        <dbReference type="EMBL" id="CAC5380877.1"/>
    </source>
</evidence>
<dbReference type="PROSITE" id="PS51450">
    <property type="entry name" value="LRR"/>
    <property type="match status" value="1"/>
</dbReference>
<evidence type="ECO:0000256" key="10">
    <source>
        <dbReference type="ARBA" id="ARBA00023180"/>
    </source>
</evidence>
<evidence type="ECO:0000256" key="8">
    <source>
        <dbReference type="ARBA" id="ARBA00023136"/>
    </source>
</evidence>
<accession>A0A6J8BFK9</accession>
<dbReference type="GO" id="GO:0005886">
    <property type="term" value="C:plasma membrane"/>
    <property type="evidence" value="ECO:0007669"/>
    <property type="project" value="TreeGrafter"/>
</dbReference>
<keyword evidence="4 11" id="KW-0812">Transmembrane</keyword>
<dbReference type="InterPro" id="IPR001611">
    <property type="entry name" value="Leu-rich_rpt"/>
</dbReference>
<name>A0A6J8BFK9_MYTCO</name>
<evidence type="ECO:0000256" key="6">
    <source>
        <dbReference type="ARBA" id="ARBA00022737"/>
    </source>
</evidence>
<dbReference type="SUPFAM" id="SSF52200">
    <property type="entry name" value="Toll/Interleukin receptor TIR domain"/>
    <property type="match status" value="1"/>
</dbReference>
<dbReference type="GO" id="GO:0007165">
    <property type="term" value="P:signal transduction"/>
    <property type="evidence" value="ECO:0007669"/>
    <property type="project" value="InterPro"/>
</dbReference>
<dbReference type="AlphaFoldDB" id="A0A6J8BFK9"/>
<dbReference type="Gene3D" id="3.80.10.10">
    <property type="entry name" value="Ribonuclease Inhibitor"/>
    <property type="match status" value="3"/>
</dbReference>
<dbReference type="Proteomes" id="UP000507470">
    <property type="component" value="Unassembled WGS sequence"/>
</dbReference>
<evidence type="ECO:0000313" key="15">
    <source>
        <dbReference type="Proteomes" id="UP000507470"/>
    </source>
</evidence>
<keyword evidence="15" id="KW-1185">Reference proteome</keyword>
<reference evidence="14 15" key="1">
    <citation type="submission" date="2020-06" db="EMBL/GenBank/DDBJ databases">
        <authorList>
            <person name="Li R."/>
            <person name="Bekaert M."/>
        </authorList>
    </citation>
    <scope>NUCLEOTIDE SEQUENCE [LARGE SCALE GENOMIC DNA]</scope>
    <source>
        <strain evidence="15">wild</strain>
    </source>
</reference>